<protein>
    <recommendedName>
        <fullName evidence="12">TonB C-terminal domain-containing protein</fullName>
    </recommendedName>
</protein>
<feature type="transmembrane region" description="Helical" evidence="11">
    <location>
        <begin position="12"/>
        <end position="30"/>
    </location>
</feature>
<evidence type="ECO:0000256" key="2">
    <source>
        <dbReference type="ARBA" id="ARBA00006555"/>
    </source>
</evidence>
<dbReference type="Pfam" id="PF03544">
    <property type="entry name" value="TonB_C"/>
    <property type="match status" value="1"/>
</dbReference>
<proteinExistence type="inferred from homology"/>
<dbReference type="Proteomes" id="UP000242502">
    <property type="component" value="Unassembled WGS sequence"/>
</dbReference>
<keyword evidence="7" id="KW-0653">Protein transport</keyword>
<dbReference type="PANTHER" id="PTHR33446">
    <property type="entry name" value="PROTEIN TONB-RELATED"/>
    <property type="match status" value="1"/>
</dbReference>
<evidence type="ECO:0000313" key="13">
    <source>
        <dbReference type="EMBL" id="ODS24600.1"/>
    </source>
</evidence>
<name>A0A1D2QSV5_9GAMM</name>
<evidence type="ECO:0000256" key="11">
    <source>
        <dbReference type="SAM" id="Phobius"/>
    </source>
</evidence>
<keyword evidence="6 11" id="KW-0812">Transmembrane</keyword>
<dbReference type="NCBIfam" id="TIGR01352">
    <property type="entry name" value="tonB_Cterm"/>
    <property type="match status" value="1"/>
</dbReference>
<gene>
    <name evidence="13" type="ORF">AB835_02905</name>
</gene>
<accession>A0A1D2QSV5</accession>
<keyword evidence="3" id="KW-0813">Transport</keyword>
<evidence type="ECO:0000256" key="4">
    <source>
        <dbReference type="ARBA" id="ARBA00022475"/>
    </source>
</evidence>
<evidence type="ECO:0000256" key="5">
    <source>
        <dbReference type="ARBA" id="ARBA00022519"/>
    </source>
</evidence>
<evidence type="ECO:0000256" key="9">
    <source>
        <dbReference type="ARBA" id="ARBA00023136"/>
    </source>
</evidence>
<dbReference type="GO" id="GO:0055085">
    <property type="term" value="P:transmembrane transport"/>
    <property type="evidence" value="ECO:0007669"/>
    <property type="project" value="InterPro"/>
</dbReference>
<keyword evidence="9 11" id="KW-0472">Membrane</keyword>
<keyword evidence="5" id="KW-0997">Cell inner membrane</keyword>
<feature type="domain" description="TonB C-terminal" evidence="12">
    <location>
        <begin position="187"/>
        <end position="286"/>
    </location>
</feature>
<evidence type="ECO:0000256" key="8">
    <source>
        <dbReference type="ARBA" id="ARBA00022989"/>
    </source>
</evidence>
<evidence type="ECO:0000256" key="3">
    <source>
        <dbReference type="ARBA" id="ARBA00022448"/>
    </source>
</evidence>
<comment type="caution">
    <text evidence="13">The sequence shown here is derived from an EMBL/GenBank/DDBJ whole genome shotgun (WGS) entry which is preliminary data.</text>
</comment>
<reference evidence="13 14" key="1">
    <citation type="journal article" date="2016" name="Appl. Environ. Microbiol.">
        <title>Lack of Overt Genome Reduction in the Bryostatin-Producing Bryozoan Symbiont "Candidatus Endobugula sertula".</title>
        <authorList>
            <person name="Miller I.J."/>
            <person name="Vanee N."/>
            <person name="Fong S.S."/>
            <person name="Lim-Fong G.E."/>
            <person name="Kwan J.C."/>
        </authorList>
    </citation>
    <scope>NUCLEOTIDE SEQUENCE [LARGE SCALE GENOMIC DNA]</scope>
    <source>
        <strain evidence="13">AB1-4</strain>
    </source>
</reference>
<keyword evidence="8 11" id="KW-1133">Transmembrane helix</keyword>
<comment type="similarity">
    <text evidence="2">Belongs to the TonB family.</text>
</comment>
<dbReference type="GO" id="GO:0015031">
    <property type="term" value="P:protein transport"/>
    <property type="evidence" value="ECO:0007669"/>
    <property type="project" value="UniProtKB-KW"/>
</dbReference>
<dbReference type="InterPro" id="IPR037682">
    <property type="entry name" value="TonB_C"/>
</dbReference>
<organism evidence="13 14">
    <name type="scientific">Candidatus Endobugula sertula</name>
    <name type="common">Bugula neritina bacterial symbiont</name>
    <dbReference type="NCBI Taxonomy" id="62101"/>
    <lineage>
        <taxon>Bacteria</taxon>
        <taxon>Pseudomonadati</taxon>
        <taxon>Pseudomonadota</taxon>
        <taxon>Gammaproteobacteria</taxon>
        <taxon>Cellvibrionales</taxon>
        <taxon>Cellvibrionaceae</taxon>
        <taxon>Candidatus Endobugula</taxon>
    </lineage>
</organism>
<dbReference type="PROSITE" id="PS52015">
    <property type="entry name" value="TONB_CTD"/>
    <property type="match status" value="1"/>
</dbReference>
<feature type="compositionally biased region" description="Low complexity" evidence="10">
    <location>
        <begin position="115"/>
        <end position="124"/>
    </location>
</feature>
<evidence type="ECO:0000256" key="1">
    <source>
        <dbReference type="ARBA" id="ARBA00004383"/>
    </source>
</evidence>
<dbReference type="AlphaFoldDB" id="A0A1D2QSV5"/>
<dbReference type="STRING" id="62101.AB835_02905"/>
<feature type="region of interest" description="Disordered" evidence="10">
    <location>
        <begin position="115"/>
        <end position="135"/>
    </location>
</feature>
<sequence>MVTTTSSDRLSFTVFLALAVHGLLIFGLSFNSNKPSESAPSITVTLATHTSSKAPNDADFLAQSNQLGSGTKQTAREITTDVISPFDSSAINETLIHKQRKQTVEKPEGQQIITSINSTNSINNAQQPDEKKVPESGEDIIDVDSVSAQIASLKAKLAEQRQHYAKIPRERVLTSVSTLASNEAAYLNQWTEKVETIGNRYFPQEAIRQKITGKLRLQVVIKHDGTIVEVNLKESAEHSIFNNAALQIVHQAAPFPVFPPDIRQDYEHLVIIRTWHFDISGLTTEQ</sequence>
<dbReference type="PANTHER" id="PTHR33446:SF11">
    <property type="entry name" value="TONB3"/>
    <property type="match status" value="1"/>
</dbReference>
<evidence type="ECO:0000256" key="7">
    <source>
        <dbReference type="ARBA" id="ARBA00022927"/>
    </source>
</evidence>
<evidence type="ECO:0000259" key="12">
    <source>
        <dbReference type="PROSITE" id="PS52015"/>
    </source>
</evidence>
<dbReference type="SUPFAM" id="SSF74653">
    <property type="entry name" value="TolA/TonB C-terminal domain"/>
    <property type="match status" value="1"/>
</dbReference>
<dbReference type="Gene3D" id="3.30.1150.10">
    <property type="match status" value="1"/>
</dbReference>
<dbReference type="GO" id="GO:0098797">
    <property type="term" value="C:plasma membrane protein complex"/>
    <property type="evidence" value="ECO:0007669"/>
    <property type="project" value="TreeGrafter"/>
</dbReference>
<evidence type="ECO:0000313" key="14">
    <source>
        <dbReference type="Proteomes" id="UP000242502"/>
    </source>
</evidence>
<comment type="subcellular location">
    <subcellularLocation>
        <location evidence="1">Cell inner membrane</location>
        <topology evidence="1">Single-pass membrane protein</topology>
        <orientation evidence="1">Periplasmic side</orientation>
    </subcellularLocation>
</comment>
<dbReference type="InterPro" id="IPR051045">
    <property type="entry name" value="TonB-dependent_transducer"/>
</dbReference>
<keyword evidence="4" id="KW-1003">Cell membrane</keyword>
<dbReference type="InterPro" id="IPR006260">
    <property type="entry name" value="TonB/TolA_C"/>
</dbReference>
<dbReference type="GO" id="GO:0031992">
    <property type="term" value="F:energy transducer activity"/>
    <property type="evidence" value="ECO:0007669"/>
    <property type="project" value="TreeGrafter"/>
</dbReference>
<evidence type="ECO:0000256" key="6">
    <source>
        <dbReference type="ARBA" id="ARBA00022692"/>
    </source>
</evidence>
<dbReference type="EMBL" id="MDLC01000007">
    <property type="protein sequence ID" value="ODS24600.1"/>
    <property type="molecule type" value="Genomic_DNA"/>
</dbReference>
<evidence type="ECO:0000256" key="10">
    <source>
        <dbReference type="SAM" id="MobiDB-lite"/>
    </source>
</evidence>